<dbReference type="Proteomes" id="UP000823634">
    <property type="component" value="Unassembled WGS sequence"/>
</dbReference>
<dbReference type="Pfam" id="PF01406">
    <property type="entry name" value="tRNA-synt_1e"/>
    <property type="match status" value="1"/>
</dbReference>
<dbReference type="Pfam" id="PF09334">
    <property type="entry name" value="tRNA-synt_1g"/>
    <property type="match status" value="1"/>
</dbReference>
<keyword evidence="5 12" id="KW-0436">Ligase</keyword>
<dbReference type="PRINTS" id="PR01041">
    <property type="entry name" value="TRNASYNTHMET"/>
</dbReference>
<dbReference type="NCBIfam" id="TIGR00398">
    <property type="entry name" value="metG"/>
    <property type="match status" value="1"/>
</dbReference>
<comment type="subunit">
    <text evidence="12">Monomer.</text>
</comment>
<dbReference type="InterPro" id="IPR014758">
    <property type="entry name" value="Met-tRNA_synth"/>
</dbReference>
<dbReference type="GO" id="GO:0046872">
    <property type="term" value="F:metal ion binding"/>
    <property type="evidence" value="ECO:0007669"/>
    <property type="project" value="UniProtKB-KW"/>
</dbReference>
<comment type="subcellular location">
    <subcellularLocation>
        <location evidence="3 12">Cytoplasm</location>
    </subcellularLocation>
</comment>
<keyword evidence="4 12" id="KW-0963">Cytoplasm</keyword>
<feature type="short sequence motif" description="'KMSKS' region" evidence="12">
    <location>
        <begin position="302"/>
        <end position="306"/>
    </location>
</feature>
<dbReference type="GO" id="GO:0005524">
    <property type="term" value="F:ATP binding"/>
    <property type="evidence" value="ECO:0007669"/>
    <property type="project" value="UniProtKB-UniRule"/>
</dbReference>
<dbReference type="PROSITE" id="PS00178">
    <property type="entry name" value="AA_TRNA_LIGASE_I"/>
    <property type="match status" value="1"/>
</dbReference>
<dbReference type="Gene3D" id="2.170.220.10">
    <property type="match status" value="1"/>
</dbReference>
<feature type="short sequence motif" description="'HIGH' region" evidence="12">
    <location>
        <begin position="12"/>
        <end position="22"/>
    </location>
</feature>
<keyword evidence="10 12" id="KW-0648">Protein biosynthesis</keyword>
<proteinExistence type="inferred from homology"/>
<dbReference type="PANTHER" id="PTHR43326:SF1">
    <property type="entry name" value="METHIONINE--TRNA LIGASE, MITOCHONDRIAL"/>
    <property type="match status" value="1"/>
</dbReference>
<reference evidence="17" key="1">
    <citation type="submission" date="2020-10" db="EMBL/GenBank/DDBJ databases">
        <authorList>
            <person name="Gilroy R."/>
        </authorList>
    </citation>
    <scope>NUCLEOTIDE SEQUENCE</scope>
    <source>
        <strain evidence="17">17113</strain>
    </source>
</reference>
<evidence type="ECO:0000256" key="12">
    <source>
        <dbReference type="HAMAP-Rule" id="MF_01228"/>
    </source>
</evidence>
<dbReference type="SUPFAM" id="SSF52374">
    <property type="entry name" value="Nucleotidylyl transferase"/>
    <property type="match status" value="1"/>
</dbReference>
<evidence type="ECO:0000313" key="17">
    <source>
        <dbReference type="EMBL" id="MBO8425945.1"/>
    </source>
</evidence>
<dbReference type="NCBIfam" id="NF008900">
    <property type="entry name" value="PRK12267.1"/>
    <property type="match status" value="1"/>
</dbReference>
<comment type="caution">
    <text evidence="17">The sequence shown here is derived from an EMBL/GenBank/DDBJ whole genome shotgun (WGS) entry which is preliminary data.</text>
</comment>
<dbReference type="InterPro" id="IPR041872">
    <property type="entry name" value="Anticodon_Met"/>
</dbReference>
<dbReference type="Gene3D" id="1.10.730.10">
    <property type="entry name" value="Isoleucyl-tRNA Synthetase, Domain 1"/>
    <property type="match status" value="1"/>
</dbReference>
<comment type="cofactor">
    <cofactor evidence="1">
        <name>Zn(2+)</name>
        <dbReference type="ChEBI" id="CHEBI:29105"/>
    </cofactor>
</comment>
<dbReference type="FunFam" id="2.170.220.10:FF:000002">
    <property type="entry name" value="Methionine--tRNA ligase"/>
    <property type="match status" value="1"/>
</dbReference>
<protein>
    <recommendedName>
        <fullName evidence="12">Methionine--tRNA ligase</fullName>
        <ecNumber evidence="12">6.1.1.10</ecNumber>
    </recommendedName>
    <alternativeName>
        <fullName evidence="12">Methionyl-tRNA synthetase</fullName>
        <shortName evidence="12">MetRS</shortName>
    </alternativeName>
</protein>
<accession>A0A9D9GSU8</accession>
<dbReference type="CDD" id="cd00814">
    <property type="entry name" value="MetRS_core"/>
    <property type="match status" value="1"/>
</dbReference>
<keyword evidence="6" id="KW-0479">Metal-binding</keyword>
<gene>
    <name evidence="12 17" type="primary">metG</name>
    <name evidence="17" type="ORF">IAC61_01310</name>
</gene>
<sequence length="535" mass="60914">MKKKFYISTPIYYPSASPHLGHAYCTTMCDVIARMKRLRGYDVFFLTGLDEHGEKIEKNAAAKGVTPQQFVDNVAESFYSLWDAMKISNDDFIRTTQPRHVKTVQSVFSKMVEKGDIYLSTYSGWYCVHEESYWTETQVGPEHLCPECHRPVEKKDEEAYFYRCGAYSDWLLDFYQANPSFITPETRKNEMINTFIKPGLLDLCVSRTSFDWGIQVNENPEHVVYVWLDALTNYISALGYLQEDHSKFDYFWGDEETEIVHVVGADITRFHTIYWPMFLNSLGLRQPNRVFVHGLLLMKDGKMSKSRGNTISAYPLIERYGVDAVRYYMVSEIAFGSDGVFTPEQFVMRINQDLANNLGNLLNRTVSMIAKYFDGVIPEYVGSVGPFDQTLSDLCVKAIKDYEVLNDDLKITEAYAKVMDLVSAANKFIEDNAPWALAKDETKKEQLKSCMAHLAAVLFAAGIMLKPVLVTKAEKIFDALGIKAEDRVYENASKFGLLNGLKTNKGEQLFPRLDAEKEVEAIKMMMAAPKEKAAA</sequence>
<evidence type="ECO:0000259" key="15">
    <source>
        <dbReference type="Pfam" id="PF09334"/>
    </source>
</evidence>
<feature type="domain" description="Methionyl-tRNA synthetase anticodon-binding" evidence="16">
    <location>
        <begin position="382"/>
        <end position="517"/>
    </location>
</feature>
<evidence type="ECO:0000256" key="11">
    <source>
        <dbReference type="ARBA" id="ARBA00023146"/>
    </source>
</evidence>
<evidence type="ECO:0000256" key="13">
    <source>
        <dbReference type="RuleBase" id="RU363039"/>
    </source>
</evidence>
<evidence type="ECO:0000256" key="1">
    <source>
        <dbReference type="ARBA" id="ARBA00001947"/>
    </source>
</evidence>
<dbReference type="CDD" id="cd07957">
    <property type="entry name" value="Anticodon_Ia_Met"/>
    <property type="match status" value="1"/>
</dbReference>
<feature type="binding site" evidence="12">
    <location>
        <position position="148"/>
    </location>
    <ligand>
        <name>Zn(2+)</name>
        <dbReference type="ChEBI" id="CHEBI:29105"/>
    </ligand>
</feature>
<dbReference type="GO" id="GO:0006431">
    <property type="term" value="P:methionyl-tRNA aminoacylation"/>
    <property type="evidence" value="ECO:0007669"/>
    <property type="project" value="UniProtKB-UniRule"/>
</dbReference>
<evidence type="ECO:0000259" key="16">
    <source>
        <dbReference type="Pfam" id="PF19303"/>
    </source>
</evidence>
<dbReference type="Pfam" id="PF19303">
    <property type="entry name" value="Anticodon_3"/>
    <property type="match status" value="1"/>
</dbReference>
<comment type="function">
    <text evidence="2 12">Is required not only for elongation of protein synthesis but also for the initiation of all mRNA translation through initiator tRNA(fMet) aminoacylation.</text>
</comment>
<dbReference type="InterPro" id="IPR032678">
    <property type="entry name" value="tRNA-synt_1_cat_dom"/>
</dbReference>
<dbReference type="InterPro" id="IPR014729">
    <property type="entry name" value="Rossmann-like_a/b/a_fold"/>
</dbReference>
<dbReference type="EMBL" id="JADINA010000011">
    <property type="protein sequence ID" value="MBO8425945.1"/>
    <property type="molecule type" value="Genomic_DNA"/>
</dbReference>
<dbReference type="InterPro" id="IPR023457">
    <property type="entry name" value="Met-tRNA_synth_2"/>
</dbReference>
<evidence type="ECO:0000256" key="8">
    <source>
        <dbReference type="ARBA" id="ARBA00022833"/>
    </source>
</evidence>
<keyword evidence="11 12" id="KW-0030">Aminoacyl-tRNA synthetase</keyword>
<organism evidence="17 18">
    <name type="scientific">Candidatus Alloenteromonas pullistercoris</name>
    <dbReference type="NCBI Taxonomy" id="2840785"/>
    <lineage>
        <taxon>Bacteria</taxon>
        <taxon>Bacillati</taxon>
        <taxon>Bacillota</taxon>
        <taxon>Bacillota incertae sedis</taxon>
        <taxon>Candidatus Alloenteromonas</taxon>
    </lineage>
</organism>
<feature type="binding site" evidence="12">
    <location>
        <position position="127"/>
    </location>
    <ligand>
        <name>Zn(2+)</name>
        <dbReference type="ChEBI" id="CHEBI:29105"/>
    </ligand>
</feature>
<dbReference type="EC" id="6.1.1.10" evidence="12"/>
<evidence type="ECO:0000256" key="9">
    <source>
        <dbReference type="ARBA" id="ARBA00022840"/>
    </source>
</evidence>
<keyword evidence="7 12" id="KW-0547">Nucleotide-binding</keyword>
<dbReference type="Gene3D" id="3.40.50.620">
    <property type="entry name" value="HUPs"/>
    <property type="match status" value="1"/>
</dbReference>
<reference evidence="17" key="2">
    <citation type="journal article" date="2021" name="PeerJ">
        <title>Extensive microbial diversity within the chicken gut microbiome revealed by metagenomics and culture.</title>
        <authorList>
            <person name="Gilroy R."/>
            <person name="Ravi A."/>
            <person name="Getino M."/>
            <person name="Pursley I."/>
            <person name="Horton D.L."/>
            <person name="Alikhan N.F."/>
            <person name="Baker D."/>
            <person name="Gharbi K."/>
            <person name="Hall N."/>
            <person name="Watson M."/>
            <person name="Adriaenssens E.M."/>
            <person name="Foster-Nyarko E."/>
            <person name="Jarju S."/>
            <person name="Secka A."/>
            <person name="Antonio M."/>
            <person name="Oren A."/>
            <person name="Chaudhuri R.R."/>
            <person name="La Ragione R."/>
            <person name="Hildebrand F."/>
            <person name="Pallen M.J."/>
        </authorList>
    </citation>
    <scope>NUCLEOTIDE SEQUENCE</scope>
    <source>
        <strain evidence="17">17113</strain>
    </source>
</reference>
<dbReference type="GO" id="GO:0004825">
    <property type="term" value="F:methionine-tRNA ligase activity"/>
    <property type="evidence" value="ECO:0007669"/>
    <property type="project" value="UniProtKB-UniRule"/>
</dbReference>
<dbReference type="InterPro" id="IPR033911">
    <property type="entry name" value="MetRS_core"/>
</dbReference>
<comment type="caution">
    <text evidence="12">Lacks conserved residue(s) required for the propagation of feature annotation.</text>
</comment>
<dbReference type="PANTHER" id="PTHR43326">
    <property type="entry name" value="METHIONYL-TRNA SYNTHETASE"/>
    <property type="match status" value="1"/>
</dbReference>
<evidence type="ECO:0000256" key="3">
    <source>
        <dbReference type="ARBA" id="ARBA00004496"/>
    </source>
</evidence>
<comment type="similarity">
    <text evidence="13">Belongs to the class-I aminoacyl-tRNA synthetase family.</text>
</comment>
<name>A0A9D9GSU8_9FIRM</name>
<feature type="domain" description="Methionyl/Leucyl tRNA synthetase" evidence="15">
    <location>
        <begin position="153"/>
        <end position="365"/>
    </location>
</feature>
<dbReference type="InterPro" id="IPR009080">
    <property type="entry name" value="tRNAsynth_Ia_anticodon-bd"/>
</dbReference>
<evidence type="ECO:0000259" key="14">
    <source>
        <dbReference type="Pfam" id="PF01406"/>
    </source>
</evidence>
<keyword evidence="9 12" id="KW-0067">ATP-binding</keyword>
<feature type="binding site" evidence="12">
    <location>
        <position position="145"/>
    </location>
    <ligand>
        <name>Zn(2+)</name>
        <dbReference type="ChEBI" id="CHEBI:29105"/>
    </ligand>
</feature>
<evidence type="ECO:0000256" key="2">
    <source>
        <dbReference type="ARBA" id="ARBA00003314"/>
    </source>
</evidence>
<dbReference type="InterPro" id="IPR015413">
    <property type="entry name" value="Methionyl/Leucyl_tRNA_Synth"/>
</dbReference>
<evidence type="ECO:0000256" key="7">
    <source>
        <dbReference type="ARBA" id="ARBA00022741"/>
    </source>
</evidence>
<comment type="catalytic activity">
    <reaction evidence="12">
        <text>tRNA(Met) + L-methionine + ATP = L-methionyl-tRNA(Met) + AMP + diphosphate</text>
        <dbReference type="Rhea" id="RHEA:13481"/>
        <dbReference type="Rhea" id="RHEA-COMP:9667"/>
        <dbReference type="Rhea" id="RHEA-COMP:9698"/>
        <dbReference type="ChEBI" id="CHEBI:30616"/>
        <dbReference type="ChEBI" id="CHEBI:33019"/>
        <dbReference type="ChEBI" id="CHEBI:57844"/>
        <dbReference type="ChEBI" id="CHEBI:78442"/>
        <dbReference type="ChEBI" id="CHEBI:78530"/>
        <dbReference type="ChEBI" id="CHEBI:456215"/>
        <dbReference type="EC" id="6.1.1.10"/>
    </reaction>
</comment>
<dbReference type="FunFam" id="1.10.730.10:FF:000026">
    <property type="entry name" value="Methionine--tRNA ligase"/>
    <property type="match status" value="1"/>
</dbReference>
<evidence type="ECO:0000313" key="18">
    <source>
        <dbReference type="Proteomes" id="UP000823634"/>
    </source>
</evidence>
<dbReference type="AlphaFoldDB" id="A0A9D9GSU8"/>
<evidence type="ECO:0000256" key="4">
    <source>
        <dbReference type="ARBA" id="ARBA00022490"/>
    </source>
</evidence>
<evidence type="ECO:0000256" key="10">
    <source>
        <dbReference type="ARBA" id="ARBA00022917"/>
    </source>
</evidence>
<evidence type="ECO:0000256" key="6">
    <source>
        <dbReference type="ARBA" id="ARBA00022723"/>
    </source>
</evidence>
<feature type="domain" description="tRNA synthetases class I catalytic" evidence="14">
    <location>
        <begin position="17"/>
        <end position="122"/>
    </location>
</feature>
<dbReference type="GO" id="GO:0005737">
    <property type="term" value="C:cytoplasm"/>
    <property type="evidence" value="ECO:0007669"/>
    <property type="project" value="UniProtKB-SubCell"/>
</dbReference>
<dbReference type="SUPFAM" id="SSF47323">
    <property type="entry name" value="Anticodon-binding domain of a subclass of class I aminoacyl-tRNA synthetases"/>
    <property type="match status" value="1"/>
</dbReference>
<keyword evidence="8" id="KW-0862">Zinc</keyword>
<dbReference type="HAMAP" id="MF_01228">
    <property type="entry name" value="Met_tRNA_synth_type2"/>
    <property type="match status" value="1"/>
</dbReference>
<dbReference type="InterPro" id="IPR001412">
    <property type="entry name" value="aa-tRNA-synth_I_CS"/>
</dbReference>
<evidence type="ECO:0000256" key="5">
    <source>
        <dbReference type="ARBA" id="ARBA00022598"/>
    </source>
</evidence>